<evidence type="ECO:0000313" key="8">
    <source>
        <dbReference type="Proteomes" id="UP000317355"/>
    </source>
</evidence>
<proteinExistence type="inferred from homology"/>
<protein>
    <recommendedName>
        <fullName evidence="6">Probable membrane transporter protein</fullName>
    </recommendedName>
</protein>
<dbReference type="InterPro" id="IPR002781">
    <property type="entry name" value="TM_pro_TauE-like"/>
</dbReference>
<feature type="transmembrane region" description="Helical" evidence="6">
    <location>
        <begin position="115"/>
        <end position="134"/>
    </location>
</feature>
<comment type="similarity">
    <text evidence="2 6">Belongs to the 4-toluene sulfonate uptake permease (TSUP) (TC 2.A.102) family.</text>
</comment>
<comment type="subcellular location">
    <subcellularLocation>
        <location evidence="6">Cell membrane</location>
        <topology evidence="6">Multi-pass membrane protein</topology>
    </subcellularLocation>
    <subcellularLocation>
        <location evidence="1">Membrane</location>
        <topology evidence="1">Multi-pass membrane protein</topology>
    </subcellularLocation>
</comment>
<sequence length="260" mass="28566">MADLIWYHYLLIALIFVWSGFVRSGLGFGGAALSLPFLLLINNNPLVFLPIIAIHLLVFSSSTVLLSARNNRLKGGTAAAFSNGIDWGYLRYALMIMIIPKLLGVFGLITLPAVLMSSIIFAIVSIYAIGYILNRPFRSNSKTIDALFLMLGGYISGSSLIGAPLIIAVFANHVDKHQLRDTLFLLWFILVTIKMTAFIAVGIDLQLIHQLWLLPCATVGHLIGLRFHKKMLTAESPLFFRVLGSALLLISLIGLWKGLA</sequence>
<reference evidence="7 8" key="1">
    <citation type="submission" date="2019-07" db="EMBL/GenBank/DDBJ databases">
        <title>The pathways for chlorine oxyanion respiration interact through the shared metabolite chlorate.</title>
        <authorList>
            <person name="Barnum T.P."/>
            <person name="Cheng Y."/>
            <person name="Hill K.A."/>
            <person name="Lucas L.N."/>
            <person name="Carlson H.K."/>
            <person name="Coates J.D."/>
        </authorList>
    </citation>
    <scope>NUCLEOTIDE SEQUENCE [LARGE SCALE GENOMIC DNA]</scope>
    <source>
        <strain evidence="7">BK-3</strain>
    </source>
</reference>
<dbReference type="AlphaFoldDB" id="A0A558D2Z3"/>
<dbReference type="EMBL" id="VMRY01000034">
    <property type="protein sequence ID" value="TVT55388.1"/>
    <property type="molecule type" value="Genomic_DNA"/>
</dbReference>
<evidence type="ECO:0000256" key="2">
    <source>
        <dbReference type="ARBA" id="ARBA00009142"/>
    </source>
</evidence>
<evidence type="ECO:0000313" key="7">
    <source>
        <dbReference type="EMBL" id="TVT55388.1"/>
    </source>
</evidence>
<keyword evidence="4 6" id="KW-1133">Transmembrane helix</keyword>
<dbReference type="Pfam" id="PF01925">
    <property type="entry name" value="TauE"/>
    <property type="match status" value="1"/>
</dbReference>
<evidence type="ECO:0000256" key="4">
    <source>
        <dbReference type="ARBA" id="ARBA00022989"/>
    </source>
</evidence>
<organism evidence="7 8">
    <name type="scientific">Sedimenticola thiotaurini</name>
    <dbReference type="NCBI Taxonomy" id="1543721"/>
    <lineage>
        <taxon>Bacteria</taxon>
        <taxon>Pseudomonadati</taxon>
        <taxon>Pseudomonadota</taxon>
        <taxon>Gammaproteobacteria</taxon>
        <taxon>Chromatiales</taxon>
        <taxon>Sedimenticolaceae</taxon>
        <taxon>Sedimenticola</taxon>
    </lineage>
</organism>
<evidence type="ECO:0000256" key="1">
    <source>
        <dbReference type="ARBA" id="ARBA00004141"/>
    </source>
</evidence>
<dbReference type="GO" id="GO:0005886">
    <property type="term" value="C:plasma membrane"/>
    <property type="evidence" value="ECO:0007669"/>
    <property type="project" value="UniProtKB-SubCell"/>
</dbReference>
<feature type="transmembrane region" description="Helical" evidence="6">
    <location>
        <begin position="46"/>
        <end position="68"/>
    </location>
</feature>
<feature type="transmembrane region" description="Helical" evidence="6">
    <location>
        <begin position="7"/>
        <end position="26"/>
    </location>
</feature>
<dbReference type="Proteomes" id="UP000317355">
    <property type="component" value="Unassembled WGS sequence"/>
</dbReference>
<feature type="transmembrane region" description="Helical" evidence="6">
    <location>
        <begin position="183"/>
        <end position="203"/>
    </location>
</feature>
<evidence type="ECO:0000256" key="3">
    <source>
        <dbReference type="ARBA" id="ARBA00022692"/>
    </source>
</evidence>
<evidence type="ECO:0000256" key="5">
    <source>
        <dbReference type="ARBA" id="ARBA00023136"/>
    </source>
</evidence>
<comment type="caution">
    <text evidence="7">The sequence shown here is derived from an EMBL/GenBank/DDBJ whole genome shotgun (WGS) entry which is preliminary data.</text>
</comment>
<feature type="transmembrane region" description="Helical" evidence="6">
    <location>
        <begin position="238"/>
        <end position="256"/>
    </location>
</feature>
<accession>A0A558D2Z3</accession>
<keyword evidence="5 6" id="KW-0472">Membrane</keyword>
<gene>
    <name evidence="7" type="ORF">FHK82_08595</name>
</gene>
<feature type="transmembrane region" description="Helical" evidence="6">
    <location>
        <begin position="89"/>
        <end position="109"/>
    </location>
</feature>
<keyword evidence="6" id="KW-1003">Cell membrane</keyword>
<name>A0A558D2Z3_9GAMM</name>
<dbReference type="STRING" id="1543721.AAY24_00920"/>
<evidence type="ECO:0000256" key="6">
    <source>
        <dbReference type="RuleBase" id="RU363041"/>
    </source>
</evidence>
<feature type="transmembrane region" description="Helical" evidence="6">
    <location>
        <begin position="146"/>
        <end position="171"/>
    </location>
</feature>
<keyword evidence="3 6" id="KW-0812">Transmembrane</keyword>